<keyword evidence="4" id="KW-0808">Transferase</keyword>
<feature type="domain" description="DNA methylase adenine-specific" evidence="6">
    <location>
        <begin position="353"/>
        <end position="450"/>
    </location>
</feature>
<comment type="similarity">
    <text evidence="1">Belongs to the N(4)/N(6)-methyltransferase family.</text>
</comment>
<name>A0ABQ3FS33_9RHOB</name>
<reference evidence="9" key="1">
    <citation type="journal article" date="2019" name="Int. J. Syst. Evol. Microbiol.">
        <title>The Global Catalogue of Microorganisms (GCM) 10K type strain sequencing project: providing services to taxonomists for standard genome sequencing and annotation.</title>
        <authorList>
            <consortium name="The Broad Institute Genomics Platform"/>
            <consortium name="The Broad Institute Genome Sequencing Center for Infectious Disease"/>
            <person name="Wu L."/>
            <person name="Ma J."/>
        </authorList>
    </citation>
    <scope>NUCLEOTIDE SEQUENCE [LARGE SCALE GENOMIC DNA]</scope>
    <source>
        <strain evidence="9">KCTC 23298</strain>
    </source>
</reference>
<dbReference type="PANTHER" id="PTHR33841:SF1">
    <property type="entry name" value="DNA METHYLTRANSFERASE A"/>
    <property type="match status" value="1"/>
</dbReference>
<keyword evidence="9" id="KW-1185">Reference proteome</keyword>
<evidence type="ECO:0000256" key="4">
    <source>
        <dbReference type="ARBA" id="ARBA00022679"/>
    </source>
</evidence>
<evidence type="ECO:0000256" key="1">
    <source>
        <dbReference type="ARBA" id="ARBA00006594"/>
    </source>
</evidence>
<keyword evidence="3" id="KW-0489">Methyltransferase</keyword>
<dbReference type="Gene3D" id="3.40.50.150">
    <property type="entry name" value="Vaccinia Virus protein VP39"/>
    <property type="match status" value="1"/>
</dbReference>
<dbReference type="EMBL" id="BMYI01000021">
    <property type="protein sequence ID" value="GHC37048.1"/>
    <property type="molecule type" value="Genomic_DNA"/>
</dbReference>
<dbReference type="Pfam" id="PF02384">
    <property type="entry name" value="N6_Mtase"/>
    <property type="match status" value="1"/>
</dbReference>
<feature type="domain" description="Type ISP restriction-modification enzyme LLaBIII C-terminal specificity" evidence="7">
    <location>
        <begin position="744"/>
        <end position="1073"/>
    </location>
</feature>
<evidence type="ECO:0000256" key="5">
    <source>
        <dbReference type="ARBA" id="ARBA00047942"/>
    </source>
</evidence>
<sequence length="1163" mass="126579">MPSSDAYPTSNIGLNRQQRWGTGRRQQCLVLTAIPARVAKSTPGQFMFDQIISKYGATAKAKLSSPAITGAPEDNIRAPLEELITALAETAGQQPGWVTLVGESTLSALGTRPDYAVTVRNALTGFIELKAPGKGADPRKFTDPHDKRQWQKLKSLPNLIYSDGQSFSLWQNGALVGQIIHLSGDLDTAGAKLTAPQTLVTLLTDFLSWSPIPPDSPRKLAEVSARLCRLLRDEVLEELENGTQSLTDLATEWRGLLFPQADDAQFADGYAQAVTFGLLMARAQDIPLDKGIAHAALALRDTNTLIGTALRLLTDDPQTQKALSTAISTLTRVLHEVHWPTLSKGKPDAWLYFYEDFLEVYDNALRKKTGSYYTPPEVVQAMVRLTDEALRAPALFGRHEGLAAKDVTIADPATGTGTFLLGVLRKIAETVADDQGAGAVGPALGAAAHRLIGFELQFGPFAVAQLRLMAEMRALMGVSASGSGSGANLPQPRLFVTDTLGDPYAAQTQFSTMLAPIGNSRKEANAIKRDEPITVVIGNPPYKVDAAGQGGWVEKGSPGRPSPMDLWAPPPEWGLGAHAKHLKNLYVFFWRWAAWKVFGSGHAEATGEPEVHRPGIVCFITASGFLNGPGFQQMRADLRKSCSDIWVIDASPEGFRPEVNTRIFQGVMQEVCIVMALRRPTAQTGEVARIRYRALPEGHREDKFLALADVTLHDEGWQDGEASLRGPFLPERGLGWGAYPALLDLFAWSTPGVKTHRTWVIAPDAVSLGDRWDQLRSARDPKLKEDLFHPDRDRTLDRNVKVPLGQQPLRSVSVGLDKGPVVPPVRYGFRSFDRQWIIPDHRLLSQARPDLWSLDSKSQVYLTALDDFAPENGPCLTVTGHIPDQHHYHGRGGRVLPLWRDAASTVPNVKSALIAHLSTTYGKPVTAPEVMAYISALLAHPAFTARFKEDLIRPGLRVPITADTALFDRAVTLGCEVIWLHTYGERFADPSAGRPAAPPRMPKGQGPTIPVGGTIPGAPHPLPDTMHHDPSTGRLHVGEGFIENVPTAVAEYQVSGRNVLRQWFSYRKADRTRPVIGDRRPPSALDKIQPDHWLPEYTEDLLNLLHLLGRLVALEPAQAALLDEVCAGPLLTEASLAGAGALASEPVVKGKKAKAAAQPGLFD</sequence>
<accession>A0ABQ3FS33</accession>
<evidence type="ECO:0000313" key="9">
    <source>
        <dbReference type="Proteomes" id="UP000658305"/>
    </source>
</evidence>
<comment type="catalytic activity">
    <reaction evidence="5">
        <text>a 2'-deoxyadenosine in DNA + S-adenosyl-L-methionine = an N(6)-methyl-2'-deoxyadenosine in DNA + S-adenosyl-L-homocysteine + H(+)</text>
        <dbReference type="Rhea" id="RHEA:15197"/>
        <dbReference type="Rhea" id="RHEA-COMP:12418"/>
        <dbReference type="Rhea" id="RHEA-COMP:12419"/>
        <dbReference type="ChEBI" id="CHEBI:15378"/>
        <dbReference type="ChEBI" id="CHEBI:57856"/>
        <dbReference type="ChEBI" id="CHEBI:59789"/>
        <dbReference type="ChEBI" id="CHEBI:90615"/>
        <dbReference type="ChEBI" id="CHEBI:90616"/>
        <dbReference type="EC" id="2.1.1.72"/>
    </reaction>
</comment>
<comment type="caution">
    <text evidence="8">The sequence shown here is derived from an EMBL/GenBank/DDBJ whole genome shotgun (WGS) entry which is preliminary data.</text>
</comment>
<dbReference type="InterPro" id="IPR050953">
    <property type="entry name" value="N4_N6_ade-DNA_methylase"/>
</dbReference>
<dbReference type="PANTHER" id="PTHR33841">
    <property type="entry name" value="DNA METHYLTRANSFERASE YEEA-RELATED"/>
    <property type="match status" value="1"/>
</dbReference>
<dbReference type="InterPro" id="IPR003356">
    <property type="entry name" value="DNA_methylase_A-5"/>
</dbReference>
<dbReference type="Pfam" id="PF18135">
    <property type="entry name" value="Type_ISP_C"/>
    <property type="match status" value="1"/>
</dbReference>
<dbReference type="SUPFAM" id="SSF53335">
    <property type="entry name" value="S-adenosyl-L-methionine-dependent methyltransferases"/>
    <property type="match status" value="1"/>
</dbReference>
<dbReference type="InterPro" id="IPR041635">
    <property type="entry name" value="Type_ISP_LLaBIII_C"/>
</dbReference>
<evidence type="ECO:0000259" key="6">
    <source>
        <dbReference type="Pfam" id="PF02384"/>
    </source>
</evidence>
<proteinExistence type="inferred from homology"/>
<protein>
    <recommendedName>
        <fullName evidence="2">site-specific DNA-methyltransferase (adenine-specific)</fullName>
        <ecNumber evidence="2">2.1.1.72</ecNumber>
    </recommendedName>
</protein>
<evidence type="ECO:0000256" key="2">
    <source>
        <dbReference type="ARBA" id="ARBA00011900"/>
    </source>
</evidence>
<evidence type="ECO:0000259" key="7">
    <source>
        <dbReference type="Pfam" id="PF18135"/>
    </source>
</evidence>
<dbReference type="Proteomes" id="UP000658305">
    <property type="component" value="Unassembled WGS sequence"/>
</dbReference>
<dbReference type="PRINTS" id="PR00507">
    <property type="entry name" value="N12N6MTFRASE"/>
</dbReference>
<dbReference type="InterPro" id="IPR029063">
    <property type="entry name" value="SAM-dependent_MTases_sf"/>
</dbReference>
<organism evidence="8 9">
    <name type="scientific">Gemmobacter nanjingensis</name>
    <dbReference type="NCBI Taxonomy" id="488454"/>
    <lineage>
        <taxon>Bacteria</taxon>
        <taxon>Pseudomonadati</taxon>
        <taxon>Pseudomonadota</taxon>
        <taxon>Alphaproteobacteria</taxon>
        <taxon>Rhodobacterales</taxon>
        <taxon>Paracoccaceae</taxon>
        <taxon>Gemmobacter</taxon>
    </lineage>
</organism>
<evidence type="ECO:0000256" key="3">
    <source>
        <dbReference type="ARBA" id="ARBA00022603"/>
    </source>
</evidence>
<gene>
    <name evidence="8" type="ORF">GCM10007291_43210</name>
</gene>
<evidence type="ECO:0000313" key="8">
    <source>
        <dbReference type="EMBL" id="GHC37048.1"/>
    </source>
</evidence>
<dbReference type="EC" id="2.1.1.72" evidence="2"/>